<evidence type="ECO:0000313" key="2">
    <source>
        <dbReference type="EMBL" id="MBW29257.1"/>
    </source>
</evidence>
<keyword evidence="2" id="KW-0675">Receptor</keyword>
<feature type="compositionally biased region" description="Basic and acidic residues" evidence="1">
    <location>
        <begin position="56"/>
        <end position="101"/>
    </location>
</feature>
<reference evidence="2" key="1">
    <citation type="submission" date="2018-01" db="EMBL/GenBank/DDBJ databases">
        <title>An insight into the sialome of Amazonian anophelines.</title>
        <authorList>
            <person name="Ribeiro J.M."/>
            <person name="Scarpassa V."/>
            <person name="Calvo E."/>
        </authorList>
    </citation>
    <scope>NUCLEOTIDE SEQUENCE</scope>
    <source>
        <tissue evidence="2">Salivary glands</tissue>
    </source>
</reference>
<dbReference type="EMBL" id="GGFM01008506">
    <property type="protein sequence ID" value="MBW29257.1"/>
    <property type="molecule type" value="Transcribed_RNA"/>
</dbReference>
<proteinExistence type="predicted"/>
<organism evidence="2">
    <name type="scientific">Anopheles braziliensis</name>
    <dbReference type="NCBI Taxonomy" id="58242"/>
    <lineage>
        <taxon>Eukaryota</taxon>
        <taxon>Metazoa</taxon>
        <taxon>Ecdysozoa</taxon>
        <taxon>Arthropoda</taxon>
        <taxon>Hexapoda</taxon>
        <taxon>Insecta</taxon>
        <taxon>Pterygota</taxon>
        <taxon>Neoptera</taxon>
        <taxon>Endopterygota</taxon>
        <taxon>Diptera</taxon>
        <taxon>Nematocera</taxon>
        <taxon>Culicoidea</taxon>
        <taxon>Culicidae</taxon>
        <taxon>Anophelinae</taxon>
        <taxon>Anopheles</taxon>
    </lineage>
</organism>
<evidence type="ECO:0000256" key="1">
    <source>
        <dbReference type="SAM" id="MobiDB-lite"/>
    </source>
</evidence>
<feature type="region of interest" description="Disordered" evidence="1">
    <location>
        <begin position="56"/>
        <end position="110"/>
    </location>
</feature>
<dbReference type="AlphaFoldDB" id="A0A2M3ZL12"/>
<protein>
    <submittedName>
        <fullName evidence="2">Putative hormone receptor 4</fullName>
    </submittedName>
</protein>
<accession>A0A2M3ZL12</accession>
<dbReference type="PROSITE" id="PS51257">
    <property type="entry name" value="PROKAR_LIPOPROTEIN"/>
    <property type="match status" value="1"/>
</dbReference>
<sequence>MSQRATAGAVGAAGAAGAACLCCAWCVSLARVLVIVLMPQAAPRLYDEKLLCERKRERERERWRERERERERERDRERQRESEQDEDLRRISHADGHHDAGDGGAAVLLR</sequence>
<name>A0A2M3ZL12_9DIPT</name>